<reference evidence="1 2" key="1">
    <citation type="submission" date="2014-04" db="EMBL/GenBank/DDBJ databases">
        <title>Whole genome of SPG24 was analyzed in behalf of its correct identification and originality.</title>
        <authorList>
            <person name="Lee O.H."/>
        </authorList>
    </citation>
    <scope>NUCLEOTIDE SEQUENCE [LARGE SCALE GENOMIC DNA]</scope>
    <source>
        <strain evidence="1 2">SPG24</strain>
    </source>
</reference>
<dbReference type="Proteomes" id="UP000214715">
    <property type="component" value="Genome"/>
</dbReference>
<sequence>PCPCLWRTALGARPTGCWRYCSSSRCKIPFCD</sequence>
<organism evidence="1 2">
    <name type="scientific">Bacillus phage SPG24</name>
    <dbReference type="NCBI Taxonomy" id="1497851"/>
    <lineage>
        <taxon>Viruses</taxon>
        <taxon>Duplodnaviria</taxon>
        <taxon>Heunggongvirae</taxon>
        <taxon>Uroviricota</taxon>
        <taxon>Caudoviricetes</taxon>
        <taxon>Herelleviridae</taxon>
        <taxon>Bastillevirinae</taxon>
        <taxon>Nitunavirus</taxon>
        <taxon>Nitunavirus SPG24</taxon>
    </lineage>
</organism>
<protein>
    <submittedName>
        <fullName evidence="1">Uncharacterized protein</fullName>
    </submittedName>
</protein>
<feature type="non-terminal residue" evidence="1">
    <location>
        <position position="1"/>
    </location>
</feature>
<proteinExistence type="predicted"/>
<evidence type="ECO:0000313" key="1">
    <source>
        <dbReference type="EMBL" id="BAO79549.1"/>
    </source>
</evidence>
<dbReference type="EMBL" id="AB930182">
    <property type="protein sequence ID" value="BAO79549.1"/>
    <property type="molecule type" value="Genomic_DNA"/>
</dbReference>
<accession>A0A024FRZ9</accession>
<name>A0A024FRZ9_9CAUD</name>
<evidence type="ECO:0000313" key="2">
    <source>
        <dbReference type="Proteomes" id="UP000214715"/>
    </source>
</evidence>
<keyword evidence="2" id="KW-1185">Reference proteome</keyword>